<name>A0AAN5DDN0_9BILA</name>
<evidence type="ECO:0000256" key="2">
    <source>
        <dbReference type="ARBA" id="ARBA00022884"/>
    </source>
</evidence>
<accession>A0AAN5DDN0</accession>
<dbReference type="Pfam" id="PF00076">
    <property type="entry name" value="RRM_1"/>
    <property type="match status" value="1"/>
</dbReference>
<dbReference type="SMART" id="SM00360">
    <property type="entry name" value="RRM"/>
    <property type="match status" value="1"/>
</dbReference>
<dbReference type="GO" id="GO:0005737">
    <property type="term" value="C:cytoplasm"/>
    <property type="evidence" value="ECO:0007669"/>
    <property type="project" value="TreeGrafter"/>
</dbReference>
<evidence type="ECO:0000256" key="5">
    <source>
        <dbReference type="SAM" id="MobiDB-lite"/>
    </source>
</evidence>
<organism evidence="7 8">
    <name type="scientific">Pristionchus mayeri</name>
    <dbReference type="NCBI Taxonomy" id="1317129"/>
    <lineage>
        <taxon>Eukaryota</taxon>
        <taxon>Metazoa</taxon>
        <taxon>Ecdysozoa</taxon>
        <taxon>Nematoda</taxon>
        <taxon>Chromadorea</taxon>
        <taxon>Rhabditida</taxon>
        <taxon>Rhabditina</taxon>
        <taxon>Diplogasteromorpha</taxon>
        <taxon>Diplogasteroidea</taxon>
        <taxon>Neodiplogasteridae</taxon>
        <taxon>Pristionchus</taxon>
    </lineage>
</organism>
<dbReference type="GO" id="GO:0003729">
    <property type="term" value="F:mRNA binding"/>
    <property type="evidence" value="ECO:0007669"/>
    <property type="project" value="TreeGrafter"/>
</dbReference>
<comment type="caution">
    <text evidence="7">The sequence shown here is derived from an EMBL/GenBank/DDBJ whole genome shotgun (WGS) entry which is preliminary data.</text>
</comment>
<proteinExistence type="predicted"/>
<evidence type="ECO:0000256" key="3">
    <source>
        <dbReference type="ARBA" id="ARBA00023242"/>
    </source>
</evidence>
<feature type="compositionally biased region" description="Polar residues" evidence="5">
    <location>
        <begin position="132"/>
        <end position="148"/>
    </location>
</feature>
<dbReference type="InterPro" id="IPR034237">
    <property type="entry name" value="FOX1_RRM"/>
</dbReference>
<keyword evidence="2 4" id="KW-0694">RNA-binding</keyword>
<sequence length="407" mass="43209">MAEIASSIPDEGMQTLQLPYQLTTGTTPGAFQTPGQQVPTVSLGLLSGLAHPSLLQHYIQQSQMGMNQQQEVLMLNGTSPNGELHMMAEKQRLEDQVMKELSVQGIHSSGIGPQLPAPSTSTASTTTSNLIACQTTPNSSGDPSTSAAEGSRRLHVSNIPFKFRNPDLQKMFETFGPVTDVEIIFNERGSKGFGFVTMERPEDAEKAKKELNSTCIEGRKIEVNSATARIHSKKPKANGDLAEHLLQSSIVDPSSLAAAAALQGAAVQQQLAAQMRMAMIARQLPLAAVQNPAAAAALRLPTMANAQPQVQQLLAAQSLANLQAQQQLLGASYYGMDLQMANPNQLLQVDGVEMATMMPQLIASMNQQRAATAAAAGLGSEYLGSSISPYAVQSAAAARGLNRFAPY</sequence>
<protein>
    <recommendedName>
        <fullName evidence="6">RRM domain-containing protein</fullName>
    </recommendedName>
</protein>
<evidence type="ECO:0000313" key="7">
    <source>
        <dbReference type="EMBL" id="GMR60632.1"/>
    </source>
</evidence>
<evidence type="ECO:0000256" key="1">
    <source>
        <dbReference type="ARBA" id="ARBA00004123"/>
    </source>
</evidence>
<dbReference type="AlphaFoldDB" id="A0AAN5DDN0"/>
<feature type="region of interest" description="Disordered" evidence="5">
    <location>
        <begin position="107"/>
        <end position="126"/>
    </location>
</feature>
<dbReference type="PROSITE" id="PS50102">
    <property type="entry name" value="RRM"/>
    <property type="match status" value="1"/>
</dbReference>
<dbReference type="InterPro" id="IPR047131">
    <property type="entry name" value="RBFOX1-like"/>
</dbReference>
<dbReference type="Gene3D" id="3.30.70.330">
    <property type="match status" value="1"/>
</dbReference>
<evidence type="ECO:0000259" key="6">
    <source>
        <dbReference type="PROSITE" id="PS50102"/>
    </source>
</evidence>
<dbReference type="InterPro" id="IPR000504">
    <property type="entry name" value="RRM_dom"/>
</dbReference>
<dbReference type="InterPro" id="IPR035979">
    <property type="entry name" value="RBD_domain_sf"/>
</dbReference>
<dbReference type="SUPFAM" id="SSF54928">
    <property type="entry name" value="RNA-binding domain, RBD"/>
    <property type="match status" value="1"/>
</dbReference>
<dbReference type="InterPro" id="IPR012677">
    <property type="entry name" value="Nucleotide-bd_a/b_plait_sf"/>
</dbReference>
<dbReference type="GO" id="GO:0000381">
    <property type="term" value="P:regulation of alternative mRNA splicing, via spliceosome"/>
    <property type="evidence" value="ECO:0007669"/>
    <property type="project" value="InterPro"/>
</dbReference>
<feature type="domain" description="RRM" evidence="6">
    <location>
        <begin position="152"/>
        <end position="228"/>
    </location>
</feature>
<dbReference type="Proteomes" id="UP001328107">
    <property type="component" value="Unassembled WGS sequence"/>
</dbReference>
<dbReference type="EMBL" id="BTRK01000006">
    <property type="protein sequence ID" value="GMR60632.1"/>
    <property type="molecule type" value="Genomic_DNA"/>
</dbReference>
<dbReference type="CDD" id="cd12407">
    <property type="entry name" value="RRM_FOX1_like"/>
    <property type="match status" value="1"/>
</dbReference>
<keyword evidence="3" id="KW-0539">Nucleus</keyword>
<dbReference type="FunFam" id="3.30.70.330:FF:000821">
    <property type="entry name" value="Sex determination protein fox-1"/>
    <property type="match status" value="1"/>
</dbReference>
<dbReference type="PANTHER" id="PTHR15597:SF22">
    <property type="entry name" value="RNA-BINDING FOX PROTEIN 1, ISOFORM H"/>
    <property type="match status" value="1"/>
</dbReference>
<reference evidence="8" key="1">
    <citation type="submission" date="2022-10" db="EMBL/GenBank/DDBJ databases">
        <title>Genome assembly of Pristionchus species.</title>
        <authorList>
            <person name="Yoshida K."/>
            <person name="Sommer R.J."/>
        </authorList>
    </citation>
    <scope>NUCLEOTIDE SEQUENCE [LARGE SCALE GENOMIC DNA]</scope>
    <source>
        <strain evidence="8">RS5460</strain>
    </source>
</reference>
<evidence type="ECO:0000313" key="8">
    <source>
        <dbReference type="Proteomes" id="UP001328107"/>
    </source>
</evidence>
<feature type="compositionally biased region" description="Low complexity" evidence="5">
    <location>
        <begin position="117"/>
        <end position="126"/>
    </location>
</feature>
<gene>
    <name evidence="7" type="ORF">PMAYCL1PPCAC_30827</name>
</gene>
<dbReference type="GO" id="GO:0007399">
    <property type="term" value="P:nervous system development"/>
    <property type="evidence" value="ECO:0007669"/>
    <property type="project" value="InterPro"/>
</dbReference>
<dbReference type="PANTHER" id="PTHR15597">
    <property type="entry name" value="ATAXIN 2-BINDING PROTEIN 1-RELATED"/>
    <property type="match status" value="1"/>
</dbReference>
<feature type="region of interest" description="Disordered" evidence="5">
    <location>
        <begin position="132"/>
        <end position="152"/>
    </location>
</feature>
<dbReference type="GO" id="GO:0005634">
    <property type="term" value="C:nucleus"/>
    <property type="evidence" value="ECO:0007669"/>
    <property type="project" value="UniProtKB-SubCell"/>
</dbReference>
<comment type="subcellular location">
    <subcellularLocation>
        <location evidence="1">Nucleus</location>
    </subcellularLocation>
</comment>
<keyword evidence="8" id="KW-1185">Reference proteome</keyword>
<evidence type="ECO:0000256" key="4">
    <source>
        <dbReference type="PROSITE-ProRule" id="PRU00176"/>
    </source>
</evidence>